<gene>
    <name evidence="2" type="ORF">Cob_v013077</name>
</gene>
<dbReference type="EMBL" id="AMCV02000059">
    <property type="protein sequence ID" value="TDZ13885.1"/>
    <property type="molecule type" value="Genomic_DNA"/>
</dbReference>
<sequence length="273" mass="31871">MFLAGQVSITAEGGNFWGEVWHVKWEVEPDEKWWTLHRFNFARRDRQAVFYGGRTTEQKASESNLQKLSDKWLDKYRYCRERYPKKANCKGYYDYMASKMSDSWFPALETDEEAVSEYGSESQSNTSTSLSSSVRDFSFEKGGRYHKYKEGRYLLPNDSLEQEREDMKHILVLCFCDGALHGAPLESPQKILYVGTGTGIWAIDMGDEHPESEITGVDLSLIQHPFVPPNVHFLVDDVEAEWTWSDDTFDYIHFRHMALALKDWDRLLYQAWP</sequence>
<dbReference type="SUPFAM" id="SSF53335">
    <property type="entry name" value="S-adenosyl-L-methionine-dependent methyltransferases"/>
    <property type="match status" value="1"/>
</dbReference>
<reference evidence="3" key="1">
    <citation type="journal article" date="2013" name="New Phytol.">
        <title>Comparative genomic and transcriptomic analyses reveal the hemibiotrophic stage shift of Colletotrichum fungi.</title>
        <authorList>
            <person name="Gan P."/>
            <person name="Ikeda K."/>
            <person name="Irieda H."/>
            <person name="Narusaka M."/>
            <person name="O'Connell R.J."/>
            <person name="Narusaka Y."/>
            <person name="Takano Y."/>
            <person name="Kubo Y."/>
            <person name="Shirasu K."/>
        </authorList>
    </citation>
    <scope>NUCLEOTIDE SEQUENCE [LARGE SCALE GENOMIC DNA]</scope>
    <source>
        <strain evidence="3">104-T / ATCC 96160 / CBS 514.97 / LARS 414 / MAFF 240422</strain>
    </source>
</reference>
<comment type="similarity">
    <text evidence="1">Belongs to the methyltransferase superfamily. LaeA methyltransferase family.</text>
</comment>
<comment type="caution">
    <text evidence="2">The sequence shown here is derived from an EMBL/GenBank/DDBJ whole genome shotgun (WGS) entry which is preliminary data.</text>
</comment>
<name>A0A484F9H2_COLOR</name>
<protein>
    <submittedName>
        <fullName evidence="2">Secondary metabolism regulator LAE1</fullName>
    </submittedName>
</protein>
<evidence type="ECO:0000313" key="2">
    <source>
        <dbReference type="EMBL" id="TDZ13885.1"/>
    </source>
</evidence>
<keyword evidence="3" id="KW-1185">Reference proteome</keyword>
<accession>A0A484F9H2</accession>
<dbReference type="PANTHER" id="PTHR43591:SF10">
    <property type="entry name" value="ABC TRANSMEMBRANE TYPE-1 DOMAIN-CONTAINING PROTEIN-RELATED"/>
    <property type="match status" value="1"/>
</dbReference>
<evidence type="ECO:0000256" key="1">
    <source>
        <dbReference type="ARBA" id="ARBA00038158"/>
    </source>
</evidence>
<dbReference type="Proteomes" id="UP000014480">
    <property type="component" value="Unassembled WGS sequence"/>
</dbReference>
<dbReference type="STRING" id="1213857.A0A484F9H2"/>
<reference evidence="3" key="2">
    <citation type="journal article" date="2019" name="Mol. Plant Microbe Interact.">
        <title>Genome sequence resources for four phytopathogenic fungi from the Colletotrichum orbiculare species complex.</title>
        <authorList>
            <person name="Gan P."/>
            <person name="Tsushima A."/>
            <person name="Narusaka M."/>
            <person name="Narusaka Y."/>
            <person name="Takano Y."/>
            <person name="Kubo Y."/>
            <person name="Shirasu K."/>
        </authorList>
    </citation>
    <scope>GENOME REANNOTATION</scope>
    <source>
        <strain evidence="3">104-T / ATCC 96160 / CBS 514.97 / LARS 414 / MAFF 240422</strain>
    </source>
</reference>
<dbReference type="Gene3D" id="3.40.50.150">
    <property type="entry name" value="Vaccinia Virus protein VP39"/>
    <property type="match status" value="1"/>
</dbReference>
<dbReference type="GO" id="GO:0008168">
    <property type="term" value="F:methyltransferase activity"/>
    <property type="evidence" value="ECO:0007669"/>
    <property type="project" value="TreeGrafter"/>
</dbReference>
<dbReference type="PANTHER" id="PTHR43591">
    <property type="entry name" value="METHYLTRANSFERASE"/>
    <property type="match status" value="1"/>
</dbReference>
<dbReference type="InterPro" id="IPR029063">
    <property type="entry name" value="SAM-dependent_MTases_sf"/>
</dbReference>
<evidence type="ECO:0000313" key="3">
    <source>
        <dbReference type="Proteomes" id="UP000014480"/>
    </source>
</evidence>
<dbReference type="Pfam" id="PF13489">
    <property type="entry name" value="Methyltransf_23"/>
    <property type="match status" value="1"/>
</dbReference>
<dbReference type="CDD" id="cd02440">
    <property type="entry name" value="AdoMet_MTases"/>
    <property type="match status" value="1"/>
</dbReference>
<dbReference type="AlphaFoldDB" id="A0A484F9H2"/>
<dbReference type="OrthoDB" id="184880at2759"/>
<organism evidence="2 3">
    <name type="scientific">Colletotrichum orbiculare (strain 104-T / ATCC 96160 / CBS 514.97 / LARS 414 / MAFF 240422)</name>
    <name type="common">Cucumber anthracnose fungus</name>
    <name type="synonym">Colletotrichum lagenarium</name>
    <dbReference type="NCBI Taxonomy" id="1213857"/>
    <lineage>
        <taxon>Eukaryota</taxon>
        <taxon>Fungi</taxon>
        <taxon>Dikarya</taxon>
        <taxon>Ascomycota</taxon>
        <taxon>Pezizomycotina</taxon>
        <taxon>Sordariomycetes</taxon>
        <taxon>Hypocreomycetidae</taxon>
        <taxon>Glomerellales</taxon>
        <taxon>Glomerellaceae</taxon>
        <taxon>Colletotrichum</taxon>
        <taxon>Colletotrichum orbiculare species complex</taxon>
    </lineage>
</organism>
<proteinExistence type="inferred from homology"/>